<feature type="compositionally biased region" description="Low complexity" evidence="1">
    <location>
        <begin position="10"/>
        <end position="20"/>
    </location>
</feature>
<evidence type="ECO:0000313" key="2">
    <source>
        <dbReference type="EMBL" id="MPC50568.1"/>
    </source>
</evidence>
<gene>
    <name evidence="2" type="ORF">E2C01_044397</name>
</gene>
<evidence type="ECO:0000256" key="1">
    <source>
        <dbReference type="SAM" id="MobiDB-lite"/>
    </source>
</evidence>
<sequence length="77" mass="8570">MGRVNRRRFSSSPSSNCSSPITGPVNEAATCFNFQFLVSKRLMAKRFKVSAGIRTDVSTLTSTGGFPRVHFHYLINE</sequence>
<accession>A0A5B7G0C2</accession>
<dbReference type="Proteomes" id="UP000324222">
    <property type="component" value="Unassembled WGS sequence"/>
</dbReference>
<organism evidence="2 3">
    <name type="scientific">Portunus trituberculatus</name>
    <name type="common">Swimming crab</name>
    <name type="synonym">Neptunus trituberculatus</name>
    <dbReference type="NCBI Taxonomy" id="210409"/>
    <lineage>
        <taxon>Eukaryota</taxon>
        <taxon>Metazoa</taxon>
        <taxon>Ecdysozoa</taxon>
        <taxon>Arthropoda</taxon>
        <taxon>Crustacea</taxon>
        <taxon>Multicrustacea</taxon>
        <taxon>Malacostraca</taxon>
        <taxon>Eumalacostraca</taxon>
        <taxon>Eucarida</taxon>
        <taxon>Decapoda</taxon>
        <taxon>Pleocyemata</taxon>
        <taxon>Brachyura</taxon>
        <taxon>Eubrachyura</taxon>
        <taxon>Portunoidea</taxon>
        <taxon>Portunidae</taxon>
        <taxon>Portuninae</taxon>
        <taxon>Portunus</taxon>
    </lineage>
</organism>
<dbReference type="EMBL" id="VSRR010009586">
    <property type="protein sequence ID" value="MPC50568.1"/>
    <property type="molecule type" value="Genomic_DNA"/>
</dbReference>
<proteinExistence type="predicted"/>
<keyword evidence="3" id="KW-1185">Reference proteome</keyword>
<dbReference type="AlphaFoldDB" id="A0A5B7G0C2"/>
<comment type="caution">
    <text evidence="2">The sequence shown here is derived from an EMBL/GenBank/DDBJ whole genome shotgun (WGS) entry which is preliminary data.</text>
</comment>
<feature type="region of interest" description="Disordered" evidence="1">
    <location>
        <begin position="1"/>
        <end position="23"/>
    </location>
</feature>
<name>A0A5B7G0C2_PORTR</name>
<protein>
    <submittedName>
        <fullName evidence="2">Uncharacterized protein</fullName>
    </submittedName>
</protein>
<reference evidence="2 3" key="1">
    <citation type="submission" date="2019-05" db="EMBL/GenBank/DDBJ databases">
        <title>Another draft genome of Portunus trituberculatus and its Hox gene families provides insights of decapod evolution.</title>
        <authorList>
            <person name="Jeong J.-H."/>
            <person name="Song I."/>
            <person name="Kim S."/>
            <person name="Choi T."/>
            <person name="Kim D."/>
            <person name="Ryu S."/>
            <person name="Kim W."/>
        </authorList>
    </citation>
    <scope>NUCLEOTIDE SEQUENCE [LARGE SCALE GENOMIC DNA]</scope>
    <source>
        <tissue evidence="2">Muscle</tissue>
    </source>
</reference>
<evidence type="ECO:0000313" key="3">
    <source>
        <dbReference type="Proteomes" id="UP000324222"/>
    </source>
</evidence>